<evidence type="ECO:0000259" key="1">
    <source>
        <dbReference type="Pfam" id="PF00561"/>
    </source>
</evidence>
<dbReference type="EMBL" id="CP046973">
    <property type="protein sequence ID" value="QGZ89811.1"/>
    <property type="molecule type" value="Genomic_DNA"/>
</dbReference>
<dbReference type="InterPro" id="IPR029058">
    <property type="entry name" value="AB_hydrolase_fold"/>
</dbReference>
<dbReference type="InterPro" id="IPR050266">
    <property type="entry name" value="AB_hydrolase_sf"/>
</dbReference>
<evidence type="ECO:0000313" key="3">
    <source>
        <dbReference type="Proteomes" id="UP000438345"/>
    </source>
</evidence>
<dbReference type="InterPro" id="IPR000639">
    <property type="entry name" value="Epox_hydrolase-like"/>
</dbReference>
<evidence type="ECO:0000313" key="2">
    <source>
        <dbReference type="EMBL" id="QGZ89811.1"/>
    </source>
</evidence>
<proteinExistence type="predicted"/>
<dbReference type="Pfam" id="PF00561">
    <property type="entry name" value="Abhydrolase_1"/>
    <property type="match status" value="1"/>
</dbReference>
<dbReference type="PRINTS" id="PR00111">
    <property type="entry name" value="ABHYDROLASE"/>
</dbReference>
<feature type="domain" description="AB hydrolase-1" evidence="1">
    <location>
        <begin position="25"/>
        <end position="188"/>
    </location>
</feature>
<organism evidence="2 3">
    <name type="scientific">Microcystis aeruginosa FD4</name>
    <dbReference type="NCBI Taxonomy" id="2686288"/>
    <lineage>
        <taxon>Bacteria</taxon>
        <taxon>Bacillati</taxon>
        <taxon>Cyanobacteriota</taxon>
        <taxon>Cyanophyceae</taxon>
        <taxon>Oscillatoriophycideae</taxon>
        <taxon>Chroococcales</taxon>
        <taxon>Microcystaceae</taxon>
        <taxon>Microcystis</taxon>
    </lineage>
</organism>
<dbReference type="Proteomes" id="UP000438345">
    <property type="component" value="Chromosome"/>
</dbReference>
<dbReference type="PANTHER" id="PTHR43798">
    <property type="entry name" value="MONOACYLGLYCEROL LIPASE"/>
    <property type="match status" value="1"/>
</dbReference>
<accession>A0A857D2E3</accession>
<reference evidence="2 3" key="1">
    <citation type="submission" date="2019-12" db="EMBL/GenBank/DDBJ databases">
        <title>Complete genome sequence of Microcystis aeruginosa strain FD4.</title>
        <authorList>
            <person name="Urakawa H."/>
        </authorList>
    </citation>
    <scope>NUCLEOTIDE SEQUENCE [LARGE SCALE GENOMIC DNA]</scope>
    <source>
        <strain evidence="2 3">FD4</strain>
    </source>
</reference>
<dbReference type="GO" id="GO:0046464">
    <property type="term" value="P:acylglycerol catabolic process"/>
    <property type="evidence" value="ECO:0007669"/>
    <property type="project" value="TreeGrafter"/>
</dbReference>
<dbReference type="InterPro" id="IPR000073">
    <property type="entry name" value="AB_hydrolase_1"/>
</dbReference>
<dbReference type="RefSeq" id="WP_158199824.1">
    <property type="nucleotide sequence ID" value="NZ_CP046973.1"/>
</dbReference>
<protein>
    <submittedName>
        <fullName evidence="2">Alpha/beta fold hydrolase</fullName>
    </submittedName>
</protein>
<dbReference type="AlphaFoldDB" id="A0A857D2E3"/>
<dbReference type="Gene3D" id="3.40.50.1820">
    <property type="entry name" value="alpha/beta hydrolase"/>
    <property type="match status" value="1"/>
</dbReference>
<dbReference type="GO" id="GO:0016020">
    <property type="term" value="C:membrane"/>
    <property type="evidence" value="ECO:0007669"/>
    <property type="project" value="TreeGrafter"/>
</dbReference>
<dbReference type="PRINTS" id="PR00412">
    <property type="entry name" value="EPOXHYDRLASE"/>
</dbReference>
<keyword evidence="2" id="KW-0378">Hydrolase</keyword>
<name>A0A857D2E3_MICAE</name>
<sequence length="287" mass="32714">MPQRRTFTNNSMEISYLQWSDRGRPLLLLHGMADHALVWSSLGDYLSSNYQVIAPDLRGHGESGKPATGYHFQDYISDLRALINHLGWTPAHILGHSWSAKIAAIWATQQPEVFKSLILVDPFFIDKMPNWIRITFPILYQVLPFLKITRSFDSYQSIEAIARQLKQYKGWSNLQQEVFKNAIEQKADGSWSSKFTLSARGEIFEDVMGFAGLTKILDIPSLLILPQQGLNPTAWQIQSYKKYLTSLEIKKIPGNHWAFLGEPETFNQAVAEFLSVQENDNVLLKGN</sequence>
<dbReference type="PANTHER" id="PTHR43798:SF33">
    <property type="entry name" value="HYDROLASE, PUTATIVE (AFU_ORTHOLOGUE AFUA_2G14860)-RELATED"/>
    <property type="match status" value="1"/>
</dbReference>
<dbReference type="SUPFAM" id="SSF53474">
    <property type="entry name" value="alpha/beta-Hydrolases"/>
    <property type="match status" value="1"/>
</dbReference>
<dbReference type="GO" id="GO:0047372">
    <property type="term" value="F:monoacylglycerol lipase activity"/>
    <property type="evidence" value="ECO:0007669"/>
    <property type="project" value="TreeGrafter"/>
</dbReference>
<gene>
    <name evidence="2" type="ORF">GQR42_09805</name>
</gene>